<dbReference type="PROSITE" id="PS50262">
    <property type="entry name" value="G_PROTEIN_RECEP_F1_2"/>
    <property type="match status" value="1"/>
</dbReference>
<evidence type="ECO:0000256" key="1">
    <source>
        <dbReference type="ARBA" id="ARBA00004141"/>
    </source>
</evidence>
<dbReference type="InterPro" id="IPR026234">
    <property type="entry name" value="MRGPCRFAMILY"/>
</dbReference>
<keyword evidence="3 10" id="KW-1133">Transmembrane helix</keyword>
<dbReference type="InterPro" id="IPR017452">
    <property type="entry name" value="GPCR_Rhodpsn_7TM"/>
</dbReference>
<feature type="domain" description="G-protein coupled receptors family 1 profile" evidence="11">
    <location>
        <begin position="48"/>
        <end position="147"/>
    </location>
</feature>
<gene>
    <name evidence="12" type="primary">Mrgprx4</name>
    <name evidence="12" type="ORF">GALDEA_R16050</name>
</gene>
<keyword evidence="4 8" id="KW-0297">G-protein coupled receptor</keyword>
<dbReference type="PROSITE" id="PS00237">
    <property type="entry name" value="G_PROTEIN_RECEP_F1_1"/>
    <property type="match status" value="1"/>
</dbReference>
<accession>A0A7K9TE51</accession>
<dbReference type="PANTHER" id="PTHR11334:SF1">
    <property type="entry name" value="G-PROTEIN COUPLED RECEPTOR 152-RELATED"/>
    <property type="match status" value="1"/>
</dbReference>
<keyword evidence="7 8" id="KW-0807">Transducer</keyword>
<dbReference type="GO" id="GO:0004930">
    <property type="term" value="F:G protein-coupled receptor activity"/>
    <property type="evidence" value="ECO:0007669"/>
    <property type="project" value="UniProtKB-KW"/>
</dbReference>
<feature type="transmembrane region" description="Helical" evidence="10">
    <location>
        <begin position="67"/>
        <end position="88"/>
    </location>
</feature>
<evidence type="ECO:0000256" key="4">
    <source>
        <dbReference type="ARBA" id="ARBA00023040"/>
    </source>
</evidence>
<keyword evidence="13" id="KW-1185">Reference proteome</keyword>
<comment type="subcellular location">
    <subcellularLocation>
        <location evidence="1">Membrane</location>
        <topology evidence="1">Multi-pass membrane protein</topology>
    </subcellularLocation>
</comment>
<organism evidence="12 13">
    <name type="scientific">Galbula dea</name>
    <dbReference type="NCBI Taxonomy" id="1109041"/>
    <lineage>
        <taxon>Eukaryota</taxon>
        <taxon>Metazoa</taxon>
        <taxon>Chordata</taxon>
        <taxon>Craniata</taxon>
        <taxon>Vertebrata</taxon>
        <taxon>Euteleostomi</taxon>
        <taxon>Archelosauria</taxon>
        <taxon>Archosauria</taxon>
        <taxon>Dinosauria</taxon>
        <taxon>Saurischia</taxon>
        <taxon>Theropoda</taxon>
        <taxon>Coelurosauria</taxon>
        <taxon>Aves</taxon>
        <taxon>Neognathae</taxon>
        <taxon>Neoaves</taxon>
        <taxon>Telluraves</taxon>
        <taxon>Coraciimorphae</taxon>
        <taxon>Piciformes</taxon>
        <taxon>Galbulidae</taxon>
        <taxon>Galbula</taxon>
    </lineage>
</organism>
<sequence length="147" mass="16474">PHAAHRARAGSMEPSNTTLPPTLPLPPRGTLPWDARLLVACAVLGLPANAFTLWLTGWRLRGRGLAAFILSLAASDFLFLANSLLQIWSVSHGHRWLLGTHLCRLHQFLYSWGYYSSLFLLATISLDRCLLVASPLWYRCRRPSRLS</sequence>
<feature type="non-terminal residue" evidence="12">
    <location>
        <position position="147"/>
    </location>
</feature>
<dbReference type="GO" id="GO:0005886">
    <property type="term" value="C:plasma membrane"/>
    <property type="evidence" value="ECO:0007669"/>
    <property type="project" value="TreeGrafter"/>
</dbReference>
<feature type="non-terminal residue" evidence="12">
    <location>
        <position position="1"/>
    </location>
</feature>
<dbReference type="PANTHER" id="PTHR11334">
    <property type="entry name" value="MAS-RELATED G-PROTEIN COUPLED RECEPTOR"/>
    <property type="match status" value="1"/>
</dbReference>
<evidence type="ECO:0000313" key="13">
    <source>
        <dbReference type="Proteomes" id="UP000566440"/>
    </source>
</evidence>
<evidence type="ECO:0000256" key="6">
    <source>
        <dbReference type="ARBA" id="ARBA00023170"/>
    </source>
</evidence>
<protein>
    <submittedName>
        <fullName evidence="12">MRGX4 protein</fullName>
    </submittedName>
</protein>
<dbReference type="InterPro" id="IPR000276">
    <property type="entry name" value="GPCR_Rhodpsn"/>
</dbReference>
<dbReference type="Pfam" id="PF00001">
    <property type="entry name" value="7tm_1"/>
    <property type="match status" value="1"/>
</dbReference>
<feature type="region of interest" description="Disordered" evidence="9">
    <location>
        <begin position="1"/>
        <end position="23"/>
    </location>
</feature>
<dbReference type="AlphaFoldDB" id="A0A7K9TE51"/>
<evidence type="ECO:0000313" key="12">
    <source>
        <dbReference type="EMBL" id="NXI46033.1"/>
    </source>
</evidence>
<dbReference type="Proteomes" id="UP000566440">
    <property type="component" value="Unassembled WGS sequence"/>
</dbReference>
<evidence type="ECO:0000256" key="7">
    <source>
        <dbReference type="ARBA" id="ARBA00023224"/>
    </source>
</evidence>
<evidence type="ECO:0000256" key="10">
    <source>
        <dbReference type="SAM" id="Phobius"/>
    </source>
</evidence>
<evidence type="ECO:0000256" key="8">
    <source>
        <dbReference type="RuleBase" id="RU000688"/>
    </source>
</evidence>
<dbReference type="EMBL" id="VWZX01009249">
    <property type="protein sequence ID" value="NXI46033.1"/>
    <property type="molecule type" value="Genomic_DNA"/>
</dbReference>
<keyword evidence="2 8" id="KW-0812">Transmembrane</keyword>
<reference evidence="12 13" key="1">
    <citation type="submission" date="2019-09" db="EMBL/GenBank/DDBJ databases">
        <title>Bird 10,000 Genomes (B10K) Project - Family phase.</title>
        <authorList>
            <person name="Zhang G."/>
        </authorList>
    </citation>
    <scope>NUCLEOTIDE SEQUENCE [LARGE SCALE GENOMIC DNA]</scope>
    <source>
        <strain evidence="12">B10K-DU-001-62</strain>
        <tissue evidence="12">Muscle</tissue>
    </source>
</reference>
<feature type="transmembrane region" description="Helical" evidence="10">
    <location>
        <begin position="35"/>
        <end position="55"/>
    </location>
</feature>
<dbReference type="Gene3D" id="1.20.1070.10">
    <property type="entry name" value="Rhodopsin 7-helix transmembrane proteins"/>
    <property type="match status" value="1"/>
</dbReference>
<comment type="caution">
    <text evidence="12">The sequence shown here is derived from an EMBL/GenBank/DDBJ whole genome shotgun (WGS) entry which is preliminary data.</text>
</comment>
<dbReference type="SUPFAM" id="SSF81321">
    <property type="entry name" value="Family A G protein-coupled receptor-like"/>
    <property type="match status" value="1"/>
</dbReference>
<dbReference type="OrthoDB" id="9631784at2759"/>
<evidence type="ECO:0000259" key="11">
    <source>
        <dbReference type="PROSITE" id="PS50262"/>
    </source>
</evidence>
<keyword evidence="5 10" id="KW-0472">Membrane</keyword>
<dbReference type="PRINTS" id="PR00237">
    <property type="entry name" value="GPCRRHODOPSN"/>
</dbReference>
<evidence type="ECO:0000256" key="9">
    <source>
        <dbReference type="SAM" id="MobiDB-lite"/>
    </source>
</evidence>
<dbReference type="PRINTS" id="PR02108">
    <property type="entry name" value="MRGPCRFAMILY"/>
</dbReference>
<proteinExistence type="inferred from homology"/>
<name>A0A7K9TE51_9PICI</name>
<evidence type="ECO:0000256" key="3">
    <source>
        <dbReference type="ARBA" id="ARBA00022989"/>
    </source>
</evidence>
<evidence type="ECO:0000256" key="2">
    <source>
        <dbReference type="ARBA" id="ARBA00022692"/>
    </source>
</evidence>
<feature type="transmembrane region" description="Helical" evidence="10">
    <location>
        <begin position="114"/>
        <end position="138"/>
    </location>
</feature>
<evidence type="ECO:0000256" key="5">
    <source>
        <dbReference type="ARBA" id="ARBA00023136"/>
    </source>
</evidence>
<keyword evidence="6 8" id="KW-0675">Receptor</keyword>
<comment type="similarity">
    <text evidence="8">Belongs to the G-protein coupled receptor 1 family.</text>
</comment>